<feature type="transmembrane region" description="Helical" evidence="7">
    <location>
        <begin position="177"/>
        <end position="198"/>
    </location>
</feature>
<evidence type="ECO:0000256" key="3">
    <source>
        <dbReference type="ARBA" id="ARBA00022692"/>
    </source>
</evidence>
<evidence type="ECO:0000313" key="10">
    <source>
        <dbReference type="EMBL" id="KAF2683780.1"/>
    </source>
</evidence>
<proteinExistence type="predicted"/>
<dbReference type="EMBL" id="MU005583">
    <property type="protein sequence ID" value="KAF2683780.1"/>
    <property type="molecule type" value="Genomic_DNA"/>
</dbReference>
<protein>
    <recommendedName>
        <fullName evidence="9">Cytochrome b561 domain-containing protein</fullName>
    </recommendedName>
</protein>
<keyword evidence="8" id="KW-0732">Signal</keyword>
<dbReference type="PROSITE" id="PS50939">
    <property type="entry name" value="CYTOCHROME_B561"/>
    <property type="match status" value="1"/>
</dbReference>
<feature type="signal peptide" evidence="8">
    <location>
        <begin position="1"/>
        <end position="22"/>
    </location>
</feature>
<dbReference type="PANTHER" id="PTHR47797">
    <property type="entry name" value="DEHYDROGENASE, PUTATIVE (AFU_ORTHOLOGUE AFUA_8G05805)-RELATED"/>
    <property type="match status" value="1"/>
</dbReference>
<name>A0A6G1J0R3_9PLEO</name>
<keyword evidence="4" id="KW-0249">Electron transport</keyword>
<dbReference type="CDD" id="cd08760">
    <property type="entry name" value="Cyt_b561_FRRS1_like"/>
    <property type="match status" value="1"/>
</dbReference>
<dbReference type="Pfam" id="PF03188">
    <property type="entry name" value="Cytochrom_B561"/>
    <property type="match status" value="1"/>
</dbReference>
<dbReference type="InterPro" id="IPR006593">
    <property type="entry name" value="Cyt_b561/ferric_Rdtase_TM"/>
</dbReference>
<keyword evidence="3 7" id="KW-0812">Transmembrane</keyword>
<evidence type="ECO:0000256" key="5">
    <source>
        <dbReference type="ARBA" id="ARBA00022989"/>
    </source>
</evidence>
<evidence type="ECO:0000256" key="4">
    <source>
        <dbReference type="ARBA" id="ARBA00022982"/>
    </source>
</evidence>
<accession>A0A6G1J0R3</accession>
<feature type="domain" description="Cytochrome b561" evidence="9">
    <location>
        <begin position="38"/>
        <end position="232"/>
    </location>
</feature>
<evidence type="ECO:0000256" key="7">
    <source>
        <dbReference type="SAM" id="Phobius"/>
    </source>
</evidence>
<keyword evidence="2" id="KW-0813">Transport</keyword>
<keyword evidence="11" id="KW-1185">Reference proteome</keyword>
<dbReference type="GO" id="GO:0016020">
    <property type="term" value="C:membrane"/>
    <property type="evidence" value="ECO:0007669"/>
    <property type="project" value="UniProtKB-SubCell"/>
</dbReference>
<feature type="transmembrane region" description="Helical" evidence="7">
    <location>
        <begin position="100"/>
        <end position="124"/>
    </location>
</feature>
<dbReference type="Proteomes" id="UP000799291">
    <property type="component" value="Unassembled WGS sequence"/>
</dbReference>
<organism evidence="10 11">
    <name type="scientific">Lentithecium fluviatile CBS 122367</name>
    <dbReference type="NCBI Taxonomy" id="1168545"/>
    <lineage>
        <taxon>Eukaryota</taxon>
        <taxon>Fungi</taxon>
        <taxon>Dikarya</taxon>
        <taxon>Ascomycota</taxon>
        <taxon>Pezizomycotina</taxon>
        <taxon>Dothideomycetes</taxon>
        <taxon>Pleosporomycetidae</taxon>
        <taxon>Pleosporales</taxon>
        <taxon>Massarineae</taxon>
        <taxon>Lentitheciaceae</taxon>
        <taxon>Lentithecium</taxon>
    </lineage>
</organism>
<gene>
    <name evidence="10" type="ORF">K458DRAFT_478149</name>
</gene>
<keyword evidence="5 7" id="KW-1133">Transmembrane helix</keyword>
<keyword evidence="6 7" id="KW-0472">Membrane</keyword>
<evidence type="ECO:0000259" key="9">
    <source>
        <dbReference type="PROSITE" id="PS50939"/>
    </source>
</evidence>
<feature type="chain" id="PRO_5026351177" description="Cytochrome b561 domain-containing protein" evidence="8">
    <location>
        <begin position="23"/>
        <end position="263"/>
    </location>
</feature>
<sequence>MPSIMFSRLSAVLLSLASMVSAHYGHGGQYGSGAWGGYGPYGGGGSSSNNAFANGQFGSAFASGRNTILVAHGVLAALAFVIFFPMGSILIRLASFRGAWIVHGLFQVFAYLVYTAAFGIGIYIVQNVPINLLDHYHPIIGIVVFVLLFFQPILGLIHHFQFQKNHRRTFWSYGHLWLGRIVITLGIINGGLGLLFATETGFFAPSRDQIIAYGVVAGIMWLLWVAAIVVGGRRRARANKVVRSDASYSSYTASETSSKRRYV</sequence>
<evidence type="ECO:0000256" key="6">
    <source>
        <dbReference type="ARBA" id="ARBA00023136"/>
    </source>
</evidence>
<reference evidence="10" key="1">
    <citation type="journal article" date="2020" name="Stud. Mycol.">
        <title>101 Dothideomycetes genomes: a test case for predicting lifestyles and emergence of pathogens.</title>
        <authorList>
            <person name="Haridas S."/>
            <person name="Albert R."/>
            <person name="Binder M."/>
            <person name="Bloem J."/>
            <person name="Labutti K."/>
            <person name="Salamov A."/>
            <person name="Andreopoulos B."/>
            <person name="Baker S."/>
            <person name="Barry K."/>
            <person name="Bills G."/>
            <person name="Bluhm B."/>
            <person name="Cannon C."/>
            <person name="Castanera R."/>
            <person name="Culley D."/>
            <person name="Daum C."/>
            <person name="Ezra D."/>
            <person name="Gonzalez J."/>
            <person name="Henrissat B."/>
            <person name="Kuo A."/>
            <person name="Liang C."/>
            <person name="Lipzen A."/>
            <person name="Lutzoni F."/>
            <person name="Magnuson J."/>
            <person name="Mondo S."/>
            <person name="Nolan M."/>
            <person name="Ohm R."/>
            <person name="Pangilinan J."/>
            <person name="Park H.-J."/>
            <person name="Ramirez L."/>
            <person name="Alfaro M."/>
            <person name="Sun H."/>
            <person name="Tritt A."/>
            <person name="Yoshinaga Y."/>
            <person name="Zwiers L.-H."/>
            <person name="Turgeon B."/>
            <person name="Goodwin S."/>
            <person name="Spatafora J."/>
            <person name="Crous P."/>
            <person name="Grigoriev I."/>
        </authorList>
    </citation>
    <scope>NUCLEOTIDE SEQUENCE</scope>
    <source>
        <strain evidence="10">CBS 122367</strain>
    </source>
</reference>
<evidence type="ECO:0000313" key="11">
    <source>
        <dbReference type="Proteomes" id="UP000799291"/>
    </source>
</evidence>
<dbReference type="Gene3D" id="1.20.120.1770">
    <property type="match status" value="1"/>
</dbReference>
<evidence type="ECO:0000256" key="2">
    <source>
        <dbReference type="ARBA" id="ARBA00022448"/>
    </source>
</evidence>
<dbReference type="OrthoDB" id="19261at2759"/>
<feature type="transmembrane region" description="Helical" evidence="7">
    <location>
        <begin position="69"/>
        <end position="93"/>
    </location>
</feature>
<dbReference type="SMART" id="SM00665">
    <property type="entry name" value="B561"/>
    <property type="match status" value="1"/>
</dbReference>
<feature type="transmembrane region" description="Helical" evidence="7">
    <location>
        <begin position="136"/>
        <end position="157"/>
    </location>
</feature>
<evidence type="ECO:0000256" key="1">
    <source>
        <dbReference type="ARBA" id="ARBA00004370"/>
    </source>
</evidence>
<feature type="transmembrane region" description="Helical" evidence="7">
    <location>
        <begin position="210"/>
        <end position="230"/>
    </location>
</feature>
<evidence type="ECO:0000256" key="8">
    <source>
        <dbReference type="SAM" id="SignalP"/>
    </source>
</evidence>
<dbReference type="AlphaFoldDB" id="A0A6G1J0R3"/>
<comment type="subcellular location">
    <subcellularLocation>
        <location evidence="1">Membrane</location>
    </subcellularLocation>
</comment>
<dbReference type="PANTHER" id="PTHR47797:SF1">
    <property type="entry name" value="CYTOCHROME B561 DOMAIN-CONTAINING PROTEIN-RELATED"/>
    <property type="match status" value="1"/>
</dbReference>